<reference evidence="7" key="1">
    <citation type="submission" date="2016-10" db="EMBL/GenBank/DDBJ databases">
        <authorList>
            <person name="Varghese N."/>
            <person name="Submissions S."/>
        </authorList>
    </citation>
    <scope>NUCLEOTIDE SEQUENCE [LARGE SCALE GENOMIC DNA]</scope>
    <source>
        <strain evidence="7">CGMCC 4.2126</strain>
    </source>
</reference>
<dbReference type="GO" id="GO:0008726">
    <property type="term" value="F:alkanesulfonate monooxygenase activity"/>
    <property type="evidence" value="ECO:0007669"/>
    <property type="project" value="TreeGrafter"/>
</dbReference>
<feature type="domain" description="Luciferase-like" evidence="5">
    <location>
        <begin position="14"/>
        <end position="186"/>
    </location>
</feature>
<evidence type="ECO:0000256" key="2">
    <source>
        <dbReference type="ARBA" id="ARBA00022643"/>
    </source>
</evidence>
<keyword evidence="4" id="KW-0503">Monooxygenase</keyword>
<dbReference type="InterPro" id="IPR036661">
    <property type="entry name" value="Luciferase-like_sf"/>
</dbReference>
<dbReference type="AlphaFoldDB" id="A0A1I3N1G7"/>
<dbReference type="PANTHER" id="PTHR42847">
    <property type="entry name" value="ALKANESULFONATE MONOOXYGENASE"/>
    <property type="match status" value="1"/>
</dbReference>
<evidence type="ECO:0000313" key="6">
    <source>
        <dbReference type="EMBL" id="SFJ02756.1"/>
    </source>
</evidence>
<dbReference type="RefSeq" id="WP_093886937.1">
    <property type="nucleotide sequence ID" value="NZ_FOQY01000006.1"/>
</dbReference>
<keyword evidence="3" id="KW-0560">Oxidoreductase</keyword>
<dbReference type="GeneID" id="96298022"/>
<name>A0A1I3N1G7_9ACTN</name>
<dbReference type="EMBL" id="FOQY01000006">
    <property type="protein sequence ID" value="SFJ02756.1"/>
    <property type="molecule type" value="Genomic_DNA"/>
</dbReference>
<dbReference type="SUPFAM" id="SSF51679">
    <property type="entry name" value="Bacterial luciferase-like"/>
    <property type="match status" value="1"/>
</dbReference>
<organism evidence="6 7">
    <name type="scientific">Streptosporangium canum</name>
    <dbReference type="NCBI Taxonomy" id="324952"/>
    <lineage>
        <taxon>Bacteria</taxon>
        <taxon>Bacillati</taxon>
        <taxon>Actinomycetota</taxon>
        <taxon>Actinomycetes</taxon>
        <taxon>Streptosporangiales</taxon>
        <taxon>Streptosporangiaceae</taxon>
        <taxon>Streptosporangium</taxon>
    </lineage>
</organism>
<dbReference type="InterPro" id="IPR050172">
    <property type="entry name" value="SsuD_RutA_monooxygenase"/>
</dbReference>
<protein>
    <submittedName>
        <fullName evidence="6">Probable F420-dependent oxidoreductase, MSMEG_2516 family</fullName>
    </submittedName>
</protein>
<proteinExistence type="predicted"/>
<dbReference type="CDD" id="cd01097">
    <property type="entry name" value="Tetrahydromethanopterin_reductase"/>
    <property type="match status" value="1"/>
</dbReference>
<evidence type="ECO:0000256" key="1">
    <source>
        <dbReference type="ARBA" id="ARBA00022630"/>
    </source>
</evidence>
<evidence type="ECO:0000313" key="7">
    <source>
        <dbReference type="Proteomes" id="UP000199111"/>
    </source>
</evidence>
<dbReference type="InterPro" id="IPR011251">
    <property type="entry name" value="Luciferase-like_dom"/>
</dbReference>
<dbReference type="Gene3D" id="3.20.20.30">
    <property type="entry name" value="Luciferase-like domain"/>
    <property type="match status" value="1"/>
</dbReference>
<dbReference type="GO" id="GO:0046306">
    <property type="term" value="P:alkanesulfonate catabolic process"/>
    <property type="evidence" value="ECO:0007669"/>
    <property type="project" value="TreeGrafter"/>
</dbReference>
<keyword evidence="1" id="KW-0285">Flavoprotein</keyword>
<evidence type="ECO:0000256" key="3">
    <source>
        <dbReference type="ARBA" id="ARBA00023002"/>
    </source>
</evidence>
<dbReference type="Proteomes" id="UP000199111">
    <property type="component" value="Unassembled WGS sequence"/>
</dbReference>
<evidence type="ECO:0000256" key="4">
    <source>
        <dbReference type="ARBA" id="ARBA00023033"/>
    </source>
</evidence>
<evidence type="ECO:0000259" key="5">
    <source>
        <dbReference type="Pfam" id="PF00296"/>
    </source>
</evidence>
<gene>
    <name evidence="6" type="ORF">SAMN05216275_10672</name>
</gene>
<dbReference type="Pfam" id="PF00296">
    <property type="entry name" value="Bac_luciferase"/>
    <property type="match status" value="1"/>
</dbReference>
<accession>A0A1I3N1G7</accession>
<sequence>MTHPFSFSLATPGVPSATEWRDLVRRAEDLGYDGVALNDHVGQGLEAITALASAAALSTRLTLALRVANLSLRNPVELADAALSLDALSGGRFQLGVGAGWLASDAIATGSRPYTRAERLLRVTEAIEILGTLLRGQALKYTGTCFTAEVAEPLGTPVTGRVPLTIGAASPRMLTLAARHADIISIMVRSTWQGGIDVADLEPERLDEKVRRIAEAEAGRETKAPRNHVVWECLITPRPEPVIQAYATAAGKTPERLCSSPGMLIGSPAQVAEELLRRRDRWGLTDVTVPAEAAKAFAPVLDLLR</sequence>
<keyword evidence="7" id="KW-1185">Reference proteome</keyword>
<keyword evidence="2" id="KW-0288">FMN</keyword>
<dbReference type="PANTHER" id="PTHR42847:SF4">
    <property type="entry name" value="ALKANESULFONATE MONOOXYGENASE-RELATED"/>
    <property type="match status" value="1"/>
</dbReference>